<dbReference type="SMART" id="SM00862">
    <property type="entry name" value="Trans_reg_C"/>
    <property type="match status" value="1"/>
</dbReference>
<dbReference type="GO" id="GO:0006355">
    <property type="term" value="P:regulation of DNA-templated transcription"/>
    <property type="evidence" value="ECO:0007669"/>
    <property type="project" value="InterPro"/>
</dbReference>
<dbReference type="InterPro" id="IPR016032">
    <property type="entry name" value="Sig_transdc_resp-reg_C-effctor"/>
</dbReference>
<dbReference type="RefSeq" id="WP_109390011.1">
    <property type="nucleotide sequence ID" value="NZ_QETF01000029.1"/>
</dbReference>
<keyword evidence="4 7" id="KW-0238">DNA-binding</keyword>
<reference evidence="11" key="1">
    <citation type="submission" date="2018-05" db="EMBL/GenBank/DDBJ databases">
        <authorList>
            <person name="Du Z."/>
            <person name="Wang X."/>
        </authorList>
    </citation>
    <scope>NUCLEOTIDE SEQUENCE [LARGE SCALE GENOMIC DNA]</scope>
    <source>
        <strain evidence="11">WDS4C29</strain>
    </source>
</reference>
<dbReference type="InterPro" id="IPR001867">
    <property type="entry name" value="OmpR/PhoB-type_DNA-bd"/>
</dbReference>
<accession>A0A2V1NZV6</accession>
<evidence type="ECO:0000259" key="8">
    <source>
        <dbReference type="PROSITE" id="PS50110"/>
    </source>
</evidence>
<dbReference type="AlphaFoldDB" id="A0A2V1NZV6"/>
<dbReference type="GO" id="GO:0005829">
    <property type="term" value="C:cytosol"/>
    <property type="evidence" value="ECO:0007669"/>
    <property type="project" value="TreeGrafter"/>
</dbReference>
<evidence type="ECO:0000259" key="9">
    <source>
        <dbReference type="PROSITE" id="PS51755"/>
    </source>
</evidence>
<name>A0A2V1NZV6_9RHOB</name>
<dbReference type="PROSITE" id="PS51755">
    <property type="entry name" value="OMPR_PHOB"/>
    <property type="match status" value="1"/>
</dbReference>
<dbReference type="CDD" id="cd00156">
    <property type="entry name" value="REC"/>
    <property type="match status" value="1"/>
</dbReference>
<dbReference type="InterPro" id="IPR036388">
    <property type="entry name" value="WH-like_DNA-bd_sf"/>
</dbReference>
<evidence type="ECO:0000256" key="5">
    <source>
        <dbReference type="ARBA" id="ARBA00023163"/>
    </source>
</evidence>
<feature type="modified residue" description="4-aspartylphosphate" evidence="6">
    <location>
        <position position="54"/>
    </location>
</feature>
<dbReference type="InterPro" id="IPR001789">
    <property type="entry name" value="Sig_transdc_resp-reg_receiver"/>
</dbReference>
<feature type="domain" description="OmpR/PhoB-type" evidence="9">
    <location>
        <begin position="124"/>
        <end position="227"/>
    </location>
</feature>
<evidence type="ECO:0000256" key="2">
    <source>
        <dbReference type="ARBA" id="ARBA00023012"/>
    </source>
</evidence>
<dbReference type="Proteomes" id="UP000245293">
    <property type="component" value="Unassembled WGS sequence"/>
</dbReference>
<dbReference type="GO" id="GO:0032993">
    <property type="term" value="C:protein-DNA complex"/>
    <property type="evidence" value="ECO:0007669"/>
    <property type="project" value="TreeGrafter"/>
</dbReference>
<feature type="DNA-binding region" description="OmpR/PhoB-type" evidence="7">
    <location>
        <begin position="124"/>
        <end position="227"/>
    </location>
</feature>
<dbReference type="EMBL" id="QETF01000029">
    <property type="protein sequence ID" value="PWG15636.1"/>
    <property type="molecule type" value="Genomic_DNA"/>
</dbReference>
<dbReference type="Pfam" id="PF00072">
    <property type="entry name" value="Response_reg"/>
    <property type="match status" value="1"/>
</dbReference>
<evidence type="ECO:0000256" key="1">
    <source>
        <dbReference type="ARBA" id="ARBA00022553"/>
    </source>
</evidence>
<evidence type="ECO:0000256" key="7">
    <source>
        <dbReference type="PROSITE-ProRule" id="PRU01091"/>
    </source>
</evidence>
<dbReference type="Pfam" id="PF00486">
    <property type="entry name" value="Trans_reg_C"/>
    <property type="match status" value="1"/>
</dbReference>
<dbReference type="Gene3D" id="3.40.50.2300">
    <property type="match status" value="1"/>
</dbReference>
<feature type="domain" description="Response regulatory" evidence="8">
    <location>
        <begin position="6"/>
        <end position="119"/>
    </location>
</feature>
<sequence>MVDPAEILLIDDDHDFCDSVSSYFDARSIPVLTATDPRLLQSMSLDGLRVILLDIDMPRLSGIDALPIVRSKSDLITTIMVSGHSDLTTRLSALEKGADFFVGKPVDLPELFLVVSRILGKHSAECARTDKAHWLLSRSRCTLISPADDCIGLSASEFRVFEALFSHAPEAVSKEELTEAATGRIDVAKAYSRALEVLISRVRSRANTSDVKLPVKALRNAGYVFHGNARVID</sequence>
<evidence type="ECO:0000313" key="10">
    <source>
        <dbReference type="EMBL" id="PWG15636.1"/>
    </source>
</evidence>
<proteinExistence type="predicted"/>
<dbReference type="Gene3D" id="1.10.10.10">
    <property type="entry name" value="Winged helix-like DNA-binding domain superfamily/Winged helix DNA-binding domain"/>
    <property type="match status" value="1"/>
</dbReference>
<gene>
    <name evidence="10" type="ORF">DFK10_15835</name>
</gene>
<dbReference type="InterPro" id="IPR039420">
    <property type="entry name" value="WalR-like"/>
</dbReference>
<dbReference type="SUPFAM" id="SSF46894">
    <property type="entry name" value="C-terminal effector domain of the bipartite response regulators"/>
    <property type="match status" value="1"/>
</dbReference>
<evidence type="ECO:0000313" key="11">
    <source>
        <dbReference type="Proteomes" id="UP000245293"/>
    </source>
</evidence>
<keyword evidence="3" id="KW-0805">Transcription regulation</keyword>
<dbReference type="GO" id="GO:0000156">
    <property type="term" value="F:phosphorelay response regulator activity"/>
    <property type="evidence" value="ECO:0007669"/>
    <property type="project" value="TreeGrafter"/>
</dbReference>
<evidence type="ECO:0000256" key="3">
    <source>
        <dbReference type="ARBA" id="ARBA00023015"/>
    </source>
</evidence>
<evidence type="ECO:0000256" key="6">
    <source>
        <dbReference type="PROSITE-ProRule" id="PRU00169"/>
    </source>
</evidence>
<dbReference type="OrthoDB" id="9814495at2"/>
<keyword evidence="2" id="KW-0902">Two-component regulatory system</keyword>
<dbReference type="InterPro" id="IPR011006">
    <property type="entry name" value="CheY-like_superfamily"/>
</dbReference>
<comment type="caution">
    <text evidence="10">The sequence shown here is derived from an EMBL/GenBank/DDBJ whole genome shotgun (WGS) entry which is preliminary data.</text>
</comment>
<evidence type="ECO:0000256" key="4">
    <source>
        <dbReference type="ARBA" id="ARBA00023125"/>
    </source>
</evidence>
<dbReference type="PROSITE" id="PS50110">
    <property type="entry name" value="RESPONSE_REGULATORY"/>
    <property type="match status" value="1"/>
</dbReference>
<dbReference type="GO" id="GO:0000976">
    <property type="term" value="F:transcription cis-regulatory region binding"/>
    <property type="evidence" value="ECO:0007669"/>
    <property type="project" value="TreeGrafter"/>
</dbReference>
<dbReference type="PANTHER" id="PTHR48111:SF1">
    <property type="entry name" value="TWO-COMPONENT RESPONSE REGULATOR ORR33"/>
    <property type="match status" value="1"/>
</dbReference>
<dbReference type="SMART" id="SM00448">
    <property type="entry name" value="REC"/>
    <property type="match status" value="1"/>
</dbReference>
<organism evidence="10 11">
    <name type="scientific">Salibaculum griseiflavum</name>
    <dbReference type="NCBI Taxonomy" id="1914409"/>
    <lineage>
        <taxon>Bacteria</taxon>
        <taxon>Pseudomonadati</taxon>
        <taxon>Pseudomonadota</taxon>
        <taxon>Alphaproteobacteria</taxon>
        <taxon>Rhodobacterales</taxon>
        <taxon>Roseobacteraceae</taxon>
        <taxon>Salibaculum</taxon>
    </lineage>
</organism>
<keyword evidence="11" id="KW-1185">Reference proteome</keyword>
<keyword evidence="1 6" id="KW-0597">Phosphoprotein</keyword>
<dbReference type="PANTHER" id="PTHR48111">
    <property type="entry name" value="REGULATOR OF RPOS"/>
    <property type="match status" value="1"/>
</dbReference>
<keyword evidence="5" id="KW-0804">Transcription</keyword>
<protein>
    <submittedName>
        <fullName evidence="10">Uncharacterized protein</fullName>
    </submittedName>
</protein>
<dbReference type="SUPFAM" id="SSF52172">
    <property type="entry name" value="CheY-like"/>
    <property type="match status" value="1"/>
</dbReference>